<dbReference type="PANTHER" id="PTHR43105:SF14">
    <property type="entry name" value="FORMATE DEHYDROGENASE H"/>
    <property type="match status" value="1"/>
</dbReference>
<dbReference type="GO" id="GO:0016787">
    <property type="term" value="F:hydrolase activity"/>
    <property type="evidence" value="ECO:0007669"/>
    <property type="project" value="UniProtKB-KW"/>
</dbReference>
<dbReference type="OrthoDB" id="240576at2"/>
<dbReference type="SUPFAM" id="SSF53706">
    <property type="entry name" value="Formate dehydrogenase/DMSO reductase, domains 1-3"/>
    <property type="match status" value="1"/>
</dbReference>
<dbReference type="EMBL" id="CP036526">
    <property type="protein sequence ID" value="QDT13926.1"/>
    <property type="molecule type" value="Genomic_DNA"/>
</dbReference>
<dbReference type="PIRSF" id="PIRSF005646">
    <property type="entry name" value="FwdB"/>
    <property type="match status" value="1"/>
</dbReference>
<dbReference type="Proteomes" id="UP000319817">
    <property type="component" value="Chromosome"/>
</dbReference>
<proteinExistence type="predicted"/>
<keyword evidence="2" id="KW-0378">Hydrolase</keyword>
<gene>
    <name evidence="2" type="primary">fhcB</name>
    <name evidence="2" type="ORF">K239x_59460</name>
</gene>
<dbReference type="AlphaFoldDB" id="A0A517P3H2"/>
<accession>A0A517P3H2</accession>
<dbReference type="NCBIfam" id="TIGR03129">
    <property type="entry name" value="one_C_dehyd_B"/>
    <property type="match status" value="1"/>
</dbReference>
<evidence type="ECO:0000313" key="3">
    <source>
        <dbReference type="Proteomes" id="UP000319817"/>
    </source>
</evidence>
<dbReference type="GO" id="GO:0016020">
    <property type="term" value="C:membrane"/>
    <property type="evidence" value="ECO:0007669"/>
    <property type="project" value="TreeGrafter"/>
</dbReference>
<protein>
    <submittedName>
        <fullName evidence="2">Formyltransferase/hydrolase complex Fhc subunit B</fullName>
    </submittedName>
</protein>
<dbReference type="InterPro" id="IPR050123">
    <property type="entry name" value="Prok_molybdopt-oxidoreductase"/>
</dbReference>
<evidence type="ECO:0000256" key="1">
    <source>
        <dbReference type="ARBA" id="ARBA00023002"/>
    </source>
</evidence>
<dbReference type="RefSeq" id="WP_145421947.1">
    <property type="nucleotide sequence ID" value="NZ_CP036526.1"/>
</dbReference>
<evidence type="ECO:0000313" key="2">
    <source>
        <dbReference type="EMBL" id="QDT13926.1"/>
    </source>
</evidence>
<dbReference type="GO" id="GO:0016740">
    <property type="term" value="F:transferase activity"/>
    <property type="evidence" value="ECO:0007669"/>
    <property type="project" value="UniProtKB-KW"/>
</dbReference>
<dbReference type="GO" id="GO:0015948">
    <property type="term" value="P:methanogenesis"/>
    <property type="evidence" value="ECO:0007669"/>
    <property type="project" value="InterPro"/>
</dbReference>
<reference evidence="2 3" key="1">
    <citation type="submission" date="2019-02" db="EMBL/GenBank/DDBJ databases">
        <title>Deep-cultivation of Planctomycetes and their phenomic and genomic characterization uncovers novel biology.</title>
        <authorList>
            <person name="Wiegand S."/>
            <person name="Jogler M."/>
            <person name="Boedeker C."/>
            <person name="Pinto D."/>
            <person name="Vollmers J."/>
            <person name="Rivas-Marin E."/>
            <person name="Kohn T."/>
            <person name="Peeters S.H."/>
            <person name="Heuer A."/>
            <person name="Rast P."/>
            <person name="Oberbeckmann S."/>
            <person name="Bunk B."/>
            <person name="Jeske O."/>
            <person name="Meyerdierks A."/>
            <person name="Storesund J.E."/>
            <person name="Kallscheuer N."/>
            <person name="Luecker S."/>
            <person name="Lage O.M."/>
            <person name="Pohl T."/>
            <person name="Merkel B.J."/>
            <person name="Hornburger P."/>
            <person name="Mueller R.-W."/>
            <person name="Bruemmer F."/>
            <person name="Labrenz M."/>
            <person name="Spormann A.M."/>
            <person name="Op den Camp H."/>
            <person name="Overmann J."/>
            <person name="Amann R."/>
            <person name="Jetten M.S.M."/>
            <person name="Mascher T."/>
            <person name="Medema M.H."/>
            <person name="Devos D.P."/>
            <person name="Kaster A.-K."/>
            <person name="Ovreas L."/>
            <person name="Rohde M."/>
            <person name="Galperin M.Y."/>
            <person name="Jogler C."/>
        </authorList>
    </citation>
    <scope>NUCLEOTIDE SEQUENCE [LARGE SCALE GENOMIC DNA]</scope>
    <source>
        <strain evidence="2 3">K23_9</strain>
    </source>
</reference>
<dbReference type="PANTHER" id="PTHR43105">
    <property type="entry name" value="RESPIRATORY NITRATE REDUCTASE"/>
    <property type="match status" value="1"/>
</dbReference>
<dbReference type="GO" id="GO:0003954">
    <property type="term" value="F:NADH dehydrogenase activity"/>
    <property type="evidence" value="ECO:0007669"/>
    <property type="project" value="TreeGrafter"/>
</dbReference>
<keyword evidence="2" id="KW-0808">Transferase</keyword>
<sequence>MTQTFKNVVCPGCACLCDDVTLTLGQNELIDFQPGCSLGRNWFASKLQKVSQAVVSPAGSLAYADGIDRAADLLNQADYPLIYGLSRSSTPGQRAAVELGEALRGVVDTTASLCHGPSIMALQEFGEVTCTLGEVRNRADLVIFWGCNPADSHPRHAERYSVTAKGQLIPGGRADRKIVMIGSEDQIHQWRLDHNGTEPDLTIAVPKGKDFEMLSTLNRMVQHITAQGKPVDDVSDDFRTLMKMICDCHYGVFFFGLGLAETGSWGGTERTGIGHINVAALLHLVAELNAITRFTARRMRLQGDVSGADNVLCWQTAYPFAVDFSRGYPRYNPGEYTTNELLERGDVDAALLVGAETVQHLTSEAKTHLAKIPSVILDYPGSEKPFVADVAFTTAVYGLHAPGTAYRMDNVPLDLKKMVPSDLPTDETVLQDLLKKLKELDPTL</sequence>
<dbReference type="GO" id="GO:0022904">
    <property type="term" value="P:respiratory electron transport chain"/>
    <property type="evidence" value="ECO:0007669"/>
    <property type="project" value="TreeGrafter"/>
</dbReference>
<dbReference type="Gene3D" id="3.40.228.10">
    <property type="entry name" value="Dimethylsulfoxide Reductase, domain 2"/>
    <property type="match status" value="1"/>
</dbReference>
<name>A0A517P3H2_9BACT</name>
<dbReference type="GO" id="GO:0018493">
    <property type="term" value="F:formylmethanofuran dehydrogenase activity"/>
    <property type="evidence" value="ECO:0007669"/>
    <property type="project" value="InterPro"/>
</dbReference>
<keyword evidence="1" id="KW-0560">Oxidoreductase</keyword>
<keyword evidence="3" id="KW-1185">Reference proteome</keyword>
<organism evidence="2 3">
    <name type="scientific">Stieleria marina</name>
    <dbReference type="NCBI Taxonomy" id="1930275"/>
    <lineage>
        <taxon>Bacteria</taxon>
        <taxon>Pseudomonadati</taxon>
        <taxon>Planctomycetota</taxon>
        <taxon>Planctomycetia</taxon>
        <taxon>Pirellulales</taxon>
        <taxon>Pirellulaceae</taxon>
        <taxon>Stieleria</taxon>
    </lineage>
</organism>
<dbReference type="InterPro" id="IPR016457">
    <property type="entry name" value="Formylmethanofuran_DH_bsu"/>
</dbReference>